<evidence type="ECO:0000256" key="4">
    <source>
        <dbReference type="ARBA" id="ARBA00023040"/>
    </source>
</evidence>
<keyword evidence="2 8" id="KW-0812">Transmembrane</keyword>
<keyword evidence="13" id="KW-1185">Reference proteome</keyword>
<feature type="transmembrane region" description="Helical" evidence="10">
    <location>
        <begin position="113"/>
        <end position="136"/>
    </location>
</feature>
<proteinExistence type="inferred from homology"/>
<accession>A0AAN8J9A2</accession>
<evidence type="ECO:0000256" key="5">
    <source>
        <dbReference type="ARBA" id="ARBA00023136"/>
    </source>
</evidence>
<dbReference type="GO" id="GO:0008188">
    <property type="term" value="F:neuropeptide receptor activity"/>
    <property type="evidence" value="ECO:0007669"/>
    <property type="project" value="TreeGrafter"/>
</dbReference>
<dbReference type="PROSITE" id="PS00237">
    <property type="entry name" value="G_PROTEIN_RECEP_F1_1"/>
    <property type="match status" value="1"/>
</dbReference>
<dbReference type="Proteomes" id="UP001347796">
    <property type="component" value="Unassembled WGS sequence"/>
</dbReference>
<dbReference type="GO" id="GO:0005886">
    <property type="term" value="C:plasma membrane"/>
    <property type="evidence" value="ECO:0007669"/>
    <property type="project" value="TreeGrafter"/>
</dbReference>
<evidence type="ECO:0000313" key="13">
    <source>
        <dbReference type="Proteomes" id="UP001347796"/>
    </source>
</evidence>
<keyword evidence="5 10" id="KW-0472">Membrane</keyword>
<evidence type="ECO:0000259" key="11">
    <source>
        <dbReference type="PROSITE" id="PS50262"/>
    </source>
</evidence>
<feature type="transmembrane region" description="Helical" evidence="10">
    <location>
        <begin position="148"/>
        <end position="166"/>
    </location>
</feature>
<evidence type="ECO:0000256" key="3">
    <source>
        <dbReference type="ARBA" id="ARBA00022989"/>
    </source>
</evidence>
<dbReference type="PROSITE" id="PS50262">
    <property type="entry name" value="G_PROTEIN_RECEP_F1_2"/>
    <property type="match status" value="1"/>
</dbReference>
<evidence type="ECO:0000256" key="10">
    <source>
        <dbReference type="SAM" id="Phobius"/>
    </source>
</evidence>
<evidence type="ECO:0000313" key="12">
    <source>
        <dbReference type="EMBL" id="KAK6170809.1"/>
    </source>
</evidence>
<gene>
    <name evidence="12" type="ORF">SNE40_019113</name>
</gene>
<keyword evidence="6 8" id="KW-0675">Receptor</keyword>
<dbReference type="Pfam" id="PF00001">
    <property type="entry name" value="7tm_1"/>
    <property type="match status" value="1"/>
</dbReference>
<feature type="region of interest" description="Disordered" evidence="9">
    <location>
        <begin position="244"/>
        <end position="263"/>
    </location>
</feature>
<feature type="domain" description="G-protein coupled receptors family 1 profile" evidence="11">
    <location>
        <begin position="53"/>
        <end position="327"/>
    </location>
</feature>
<name>A0AAN8J9A2_PATCE</name>
<dbReference type="SUPFAM" id="SSF81321">
    <property type="entry name" value="Family A G protein-coupled receptor-like"/>
    <property type="match status" value="1"/>
</dbReference>
<dbReference type="PANTHER" id="PTHR45695:SF26">
    <property type="entry name" value="NEUROPEPTIDE CCHAMIDE-1 RECEPTOR"/>
    <property type="match status" value="1"/>
</dbReference>
<dbReference type="PRINTS" id="PR00237">
    <property type="entry name" value="GPCRRHODOPSN"/>
</dbReference>
<dbReference type="Gene3D" id="1.20.1070.10">
    <property type="entry name" value="Rhodopsin 7-helix transmembrane proteins"/>
    <property type="match status" value="1"/>
</dbReference>
<protein>
    <recommendedName>
        <fullName evidence="11">G-protein coupled receptors family 1 profile domain-containing protein</fullName>
    </recommendedName>
</protein>
<comment type="subcellular location">
    <subcellularLocation>
        <location evidence="1">Membrane</location>
        <topology evidence="1">Multi-pass membrane protein</topology>
    </subcellularLocation>
</comment>
<evidence type="ECO:0000256" key="1">
    <source>
        <dbReference type="ARBA" id="ARBA00004141"/>
    </source>
</evidence>
<evidence type="ECO:0000256" key="2">
    <source>
        <dbReference type="ARBA" id="ARBA00022692"/>
    </source>
</evidence>
<comment type="caution">
    <text evidence="12">The sequence shown here is derived from an EMBL/GenBank/DDBJ whole genome shotgun (WGS) entry which is preliminary data.</text>
</comment>
<feature type="transmembrane region" description="Helical" evidence="10">
    <location>
        <begin position="37"/>
        <end position="62"/>
    </location>
</feature>
<evidence type="ECO:0000256" key="6">
    <source>
        <dbReference type="ARBA" id="ARBA00023170"/>
    </source>
</evidence>
<keyword evidence="4 8" id="KW-0297">G-protein coupled receptor</keyword>
<organism evidence="12 13">
    <name type="scientific">Patella caerulea</name>
    <name type="common">Rayed Mediterranean limpet</name>
    <dbReference type="NCBI Taxonomy" id="87958"/>
    <lineage>
        <taxon>Eukaryota</taxon>
        <taxon>Metazoa</taxon>
        <taxon>Spiralia</taxon>
        <taxon>Lophotrochozoa</taxon>
        <taxon>Mollusca</taxon>
        <taxon>Gastropoda</taxon>
        <taxon>Patellogastropoda</taxon>
        <taxon>Patelloidea</taxon>
        <taxon>Patellidae</taxon>
        <taxon>Patella</taxon>
    </lineage>
</organism>
<dbReference type="AlphaFoldDB" id="A0AAN8J9A2"/>
<reference evidence="12 13" key="1">
    <citation type="submission" date="2024-01" db="EMBL/GenBank/DDBJ databases">
        <title>The genome of the rayed Mediterranean limpet Patella caerulea (Linnaeus, 1758).</title>
        <authorList>
            <person name="Anh-Thu Weber A."/>
            <person name="Halstead-Nussloch G."/>
        </authorList>
    </citation>
    <scope>NUCLEOTIDE SEQUENCE [LARGE SCALE GENOMIC DNA]</scope>
    <source>
        <strain evidence="12">AATW-2023a</strain>
        <tissue evidence="12">Whole specimen</tissue>
    </source>
</reference>
<keyword evidence="7 8" id="KW-0807">Transducer</keyword>
<comment type="similarity">
    <text evidence="8">Belongs to the G-protein coupled receptor 1 family.</text>
</comment>
<dbReference type="InterPro" id="IPR017452">
    <property type="entry name" value="GPCR_Rhodpsn_7TM"/>
</dbReference>
<dbReference type="PANTHER" id="PTHR45695">
    <property type="entry name" value="LEUCOKININ RECEPTOR-RELATED"/>
    <property type="match status" value="1"/>
</dbReference>
<feature type="transmembrane region" description="Helical" evidence="10">
    <location>
        <begin position="269"/>
        <end position="290"/>
    </location>
</feature>
<feature type="transmembrane region" description="Helical" evidence="10">
    <location>
        <begin position="207"/>
        <end position="231"/>
    </location>
</feature>
<evidence type="ECO:0000256" key="9">
    <source>
        <dbReference type="SAM" id="MobiDB-lite"/>
    </source>
</evidence>
<evidence type="ECO:0000256" key="8">
    <source>
        <dbReference type="RuleBase" id="RU000688"/>
    </source>
</evidence>
<feature type="transmembrane region" description="Helical" evidence="10">
    <location>
        <begin position="74"/>
        <end position="93"/>
    </location>
</feature>
<evidence type="ECO:0000256" key="7">
    <source>
        <dbReference type="ARBA" id="ARBA00023224"/>
    </source>
</evidence>
<feature type="transmembrane region" description="Helical" evidence="10">
    <location>
        <begin position="310"/>
        <end position="330"/>
    </location>
</feature>
<sequence>MEELVEEFCNKSTSDLNNCTRKYEKVALSDDLTPEAVLVPLVFSVIFFFGIVGNIFLICSFVKHKKLSAAHNIFVINLAVGDLIMLVVSLPFNSTWYTIPYWPYGEVICKMSFFVETLATAVTIATITVLSIERFLIISGKRSSDKRMFAIVIVVLIWTLSFYISLPDLISASTVTETHSGREWEYCYTFAPSWGSVYPKVNTMMRFLLLFVIPLCIISPLYLAIAYTIYFKSVASKYPSMKTPLRPDSNNSGNGKQDRESSQDKRKRLAISVLGLVWAFVLCWLPRHVYLLWFHFDPSVFDHFWHVFKIFGFCLMFANSAVNPIVFFILDKKFRQYVNKVLFCKGGFHESDSLLPQEGQSIAMTDLQQCSATIEAV</sequence>
<dbReference type="EMBL" id="JAZGQO010000014">
    <property type="protein sequence ID" value="KAK6170809.1"/>
    <property type="molecule type" value="Genomic_DNA"/>
</dbReference>
<keyword evidence="3 10" id="KW-1133">Transmembrane helix</keyword>
<dbReference type="InterPro" id="IPR000276">
    <property type="entry name" value="GPCR_Rhodpsn"/>
</dbReference>